<keyword evidence="3" id="KW-1185">Reference proteome</keyword>
<reference evidence="2 3" key="1">
    <citation type="submission" date="2019-03" db="EMBL/GenBank/DDBJ databases">
        <title>Deep-cultivation of Planctomycetes and their phenomic and genomic characterization uncovers novel biology.</title>
        <authorList>
            <person name="Wiegand S."/>
            <person name="Jogler M."/>
            <person name="Boedeker C."/>
            <person name="Pinto D."/>
            <person name="Vollmers J."/>
            <person name="Rivas-Marin E."/>
            <person name="Kohn T."/>
            <person name="Peeters S.H."/>
            <person name="Heuer A."/>
            <person name="Rast P."/>
            <person name="Oberbeckmann S."/>
            <person name="Bunk B."/>
            <person name="Jeske O."/>
            <person name="Meyerdierks A."/>
            <person name="Storesund J.E."/>
            <person name="Kallscheuer N."/>
            <person name="Luecker S."/>
            <person name="Lage O.M."/>
            <person name="Pohl T."/>
            <person name="Merkel B.J."/>
            <person name="Hornburger P."/>
            <person name="Mueller R.-W."/>
            <person name="Bruemmer F."/>
            <person name="Labrenz M."/>
            <person name="Spormann A.M."/>
            <person name="Op den Camp H."/>
            <person name="Overmann J."/>
            <person name="Amann R."/>
            <person name="Jetten M.S.M."/>
            <person name="Mascher T."/>
            <person name="Medema M.H."/>
            <person name="Devos D.P."/>
            <person name="Kaster A.-K."/>
            <person name="Ovreas L."/>
            <person name="Rohde M."/>
            <person name="Galperin M.Y."/>
            <person name="Jogler C."/>
        </authorList>
    </citation>
    <scope>NUCLEOTIDE SEQUENCE [LARGE SCALE GENOMIC DNA]</scope>
    <source>
        <strain evidence="2 3">Enr13</strain>
    </source>
</reference>
<dbReference type="InterPro" id="IPR011335">
    <property type="entry name" value="Restrct_endonuc-II-like"/>
</dbReference>
<dbReference type="SUPFAM" id="SSF52980">
    <property type="entry name" value="Restriction endonuclease-like"/>
    <property type="match status" value="1"/>
</dbReference>
<feature type="domain" description="Putative restriction endonuclease" evidence="1">
    <location>
        <begin position="13"/>
        <end position="171"/>
    </location>
</feature>
<evidence type="ECO:0000313" key="2">
    <source>
        <dbReference type="EMBL" id="QDV46916.1"/>
    </source>
</evidence>
<dbReference type="Gene3D" id="3.90.1570.10">
    <property type="entry name" value="tt1808, chain A"/>
    <property type="match status" value="1"/>
</dbReference>
<dbReference type="AlphaFoldDB" id="A0A518I1I1"/>
<dbReference type="InterPro" id="IPR012296">
    <property type="entry name" value="Nuclease_put_TT1808"/>
</dbReference>
<dbReference type="OrthoDB" id="9808428at2"/>
<evidence type="ECO:0000313" key="3">
    <source>
        <dbReference type="Proteomes" id="UP000319004"/>
    </source>
</evidence>
<protein>
    <recommendedName>
        <fullName evidence="1">Putative restriction endonuclease domain-containing protein</fullName>
    </recommendedName>
</protein>
<organism evidence="2 3">
    <name type="scientific">Stieleria neptunia</name>
    <dbReference type="NCBI Taxonomy" id="2527979"/>
    <lineage>
        <taxon>Bacteria</taxon>
        <taxon>Pseudomonadati</taxon>
        <taxon>Planctomycetota</taxon>
        <taxon>Planctomycetia</taxon>
        <taxon>Pirellulales</taxon>
        <taxon>Pirellulaceae</taxon>
        <taxon>Stieleria</taxon>
    </lineage>
</organism>
<sequence length="187" mass="20843">MSSIPARPFVSIEDYLSGEVESEVKHEYLAGHVYAMVGATNAHNLIASNVLGLLHAQLAGRGCRVFNSDTKVRLRREHGTYFYYPDVMVACTLNPLEETFQDSPVVIIEVLSDSTGRTDEGEKREAYLSIQTLEAYVLMEQALKSAVVYTRGDSGFLRQEYGAGERFELPIENLSLELDRAYEGLAI</sequence>
<dbReference type="PANTHER" id="PTHR36558:SF1">
    <property type="entry name" value="RESTRICTION ENDONUCLEASE DOMAIN-CONTAINING PROTEIN-RELATED"/>
    <property type="match status" value="1"/>
</dbReference>
<dbReference type="RefSeq" id="WP_145391039.1">
    <property type="nucleotide sequence ID" value="NZ_CP037423.1"/>
</dbReference>
<dbReference type="InterPro" id="IPR008538">
    <property type="entry name" value="Uma2"/>
</dbReference>
<dbReference type="PANTHER" id="PTHR36558">
    <property type="entry name" value="GLR1098 PROTEIN"/>
    <property type="match status" value="1"/>
</dbReference>
<name>A0A518I1I1_9BACT</name>
<dbReference type="KEGG" id="snep:Enr13x_68250"/>
<accession>A0A518I1I1</accession>
<dbReference type="Pfam" id="PF05685">
    <property type="entry name" value="Uma2"/>
    <property type="match status" value="1"/>
</dbReference>
<evidence type="ECO:0000259" key="1">
    <source>
        <dbReference type="Pfam" id="PF05685"/>
    </source>
</evidence>
<proteinExistence type="predicted"/>
<gene>
    <name evidence="2" type="ORF">Enr13x_68250</name>
</gene>
<dbReference type="EMBL" id="CP037423">
    <property type="protein sequence ID" value="QDV46916.1"/>
    <property type="molecule type" value="Genomic_DNA"/>
</dbReference>
<dbReference type="Proteomes" id="UP000319004">
    <property type="component" value="Chromosome"/>
</dbReference>
<dbReference type="CDD" id="cd06260">
    <property type="entry name" value="DUF820-like"/>
    <property type="match status" value="1"/>
</dbReference>